<dbReference type="PANTHER" id="PTHR30620:SF16">
    <property type="entry name" value="LYSOSOMAL BETA GLUCOSIDASE"/>
    <property type="match status" value="1"/>
</dbReference>
<dbReference type="InterPro" id="IPR036962">
    <property type="entry name" value="Glyco_hydro_3_N_sf"/>
</dbReference>
<dbReference type="GO" id="GO:0008422">
    <property type="term" value="F:beta-glucosidase activity"/>
    <property type="evidence" value="ECO:0007669"/>
    <property type="project" value="UniProtKB-EC"/>
</dbReference>
<dbReference type="GO" id="GO:0009251">
    <property type="term" value="P:glucan catabolic process"/>
    <property type="evidence" value="ECO:0007669"/>
    <property type="project" value="TreeGrafter"/>
</dbReference>
<evidence type="ECO:0000256" key="2">
    <source>
        <dbReference type="ARBA" id="ARBA00005336"/>
    </source>
</evidence>
<accession>A0A023B2W5</accession>
<dbReference type="OrthoDB" id="2123594at2759"/>
<feature type="transmembrane region" description="Helical" evidence="7">
    <location>
        <begin position="12"/>
        <end position="34"/>
    </location>
</feature>
<dbReference type="EC" id="3.2.1.21" evidence="3"/>
<dbReference type="InterPro" id="IPR001764">
    <property type="entry name" value="Glyco_hydro_3_N"/>
</dbReference>
<dbReference type="AlphaFoldDB" id="A0A023B2W5"/>
<dbReference type="Gene3D" id="3.20.20.300">
    <property type="entry name" value="Glycoside hydrolase, family 3, N-terminal domain"/>
    <property type="match status" value="1"/>
</dbReference>
<organism evidence="9 10">
    <name type="scientific">Gregarina niphandrodes</name>
    <name type="common">Septate eugregarine</name>
    <dbReference type="NCBI Taxonomy" id="110365"/>
    <lineage>
        <taxon>Eukaryota</taxon>
        <taxon>Sar</taxon>
        <taxon>Alveolata</taxon>
        <taxon>Apicomplexa</taxon>
        <taxon>Conoidasida</taxon>
        <taxon>Gregarinasina</taxon>
        <taxon>Eugregarinorida</taxon>
        <taxon>Gregarinidae</taxon>
        <taxon>Gregarina</taxon>
    </lineage>
</organism>
<dbReference type="Proteomes" id="UP000019763">
    <property type="component" value="Unassembled WGS sequence"/>
</dbReference>
<proteinExistence type="inferred from homology"/>
<dbReference type="RefSeq" id="XP_011131883.1">
    <property type="nucleotide sequence ID" value="XM_011133581.1"/>
</dbReference>
<evidence type="ECO:0000256" key="1">
    <source>
        <dbReference type="ARBA" id="ARBA00000448"/>
    </source>
</evidence>
<dbReference type="SUPFAM" id="SSF51445">
    <property type="entry name" value="(Trans)glycosidases"/>
    <property type="match status" value="1"/>
</dbReference>
<dbReference type="InterPro" id="IPR017853">
    <property type="entry name" value="GH"/>
</dbReference>
<evidence type="ECO:0000313" key="9">
    <source>
        <dbReference type="EMBL" id="EZG52597.1"/>
    </source>
</evidence>
<comment type="caution">
    <text evidence="9">The sequence shown here is derived from an EMBL/GenBank/DDBJ whole genome shotgun (WGS) entry which is preliminary data.</text>
</comment>
<evidence type="ECO:0000256" key="5">
    <source>
        <dbReference type="ARBA" id="ARBA00022801"/>
    </source>
</evidence>
<dbReference type="VEuPathDB" id="CryptoDB:GNI_122550"/>
<evidence type="ECO:0000256" key="7">
    <source>
        <dbReference type="SAM" id="Phobius"/>
    </source>
</evidence>
<keyword evidence="5 9" id="KW-0378">Hydrolase</keyword>
<sequence>MSSDSASREKKLNWLLGFLLLVATTLAIVFGVLWGKSDDDDKTTTVTVYQNAEVPQDGRTTGLHKYYDGVADELPNIKLNSDVQKIYDGMSYEQRLGQTIQYAIGDLTGPPIIDGSDDAWMTLIQQGMVGSMLNVLNLTFLNMAQKAAKEATGVPLLMGYDILHGFKTIFPVNLGMASSWDPAMVEEATAIAAGEAAAGGLYWAFAPMVDLTRDARWGRMSEGFGEDPLLSGRLGAAVVKGYKTTA</sequence>
<name>A0A023B2W5_GRENI</name>
<dbReference type="PRINTS" id="PR00133">
    <property type="entry name" value="GLHYDRLASE3"/>
</dbReference>
<dbReference type="EMBL" id="AFNH02000915">
    <property type="protein sequence ID" value="EZG52597.1"/>
    <property type="molecule type" value="Genomic_DNA"/>
</dbReference>
<comment type="catalytic activity">
    <reaction evidence="1">
        <text>Hydrolysis of terminal, non-reducing beta-D-glucosyl residues with release of beta-D-glucose.</text>
        <dbReference type="EC" id="3.2.1.21"/>
    </reaction>
</comment>
<dbReference type="Pfam" id="PF00933">
    <property type="entry name" value="Glyco_hydro_3"/>
    <property type="match status" value="1"/>
</dbReference>
<keyword evidence="4" id="KW-0732">Signal</keyword>
<comment type="similarity">
    <text evidence="2">Belongs to the glycosyl hydrolase 3 family.</text>
</comment>
<evidence type="ECO:0000256" key="4">
    <source>
        <dbReference type="ARBA" id="ARBA00022729"/>
    </source>
</evidence>
<reference evidence="9" key="1">
    <citation type="submission" date="2013-12" db="EMBL/GenBank/DDBJ databases">
        <authorList>
            <person name="Omoto C.K."/>
            <person name="Sibley D."/>
            <person name="Venepally P."/>
            <person name="Hadjithomas M."/>
            <person name="Karamycheva S."/>
            <person name="Brunk B."/>
            <person name="Roos D."/>
            <person name="Caler E."/>
            <person name="Lorenzi H."/>
        </authorList>
    </citation>
    <scope>NUCLEOTIDE SEQUENCE</scope>
</reference>
<keyword evidence="6" id="KW-0326">Glycosidase</keyword>
<keyword evidence="7" id="KW-1133">Transmembrane helix</keyword>
<keyword evidence="7" id="KW-0472">Membrane</keyword>
<dbReference type="InterPro" id="IPR051915">
    <property type="entry name" value="Cellulose_Degrad_GH3"/>
</dbReference>
<dbReference type="PANTHER" id="PTHR30620">
    <property type="entry name" value="PERIPLASMIC BETA-GLUCOSIDASE-RELATED"/>
    <property type="match status" value="1"/>
</dbReference>
<evidence type="ECO:0000256" key="6">
    <source>
        <dbReference type="ARBA" id="ARBA00023295"/>
    </source>
</evidence>
<protein>
    <recommendedName>
        <fullName evidence="3">beta-glucosidase</fullName>
        <ecNumber evidence="3">3.2.1.21</ecNumber>
    </recommendedName>
</protein>
<gene>
    <name evidence="9" type="ORF">GNI_122550</name>
</gene>
<evidence type="ECO:0000256" key="3">
    <source>
        <dbReference type="ARBA" id="ARBA00012744"/>
    </source>
</evidence>
<keyword evidence="10" id="KW-1185">Reference proteome</keyword>
<evidence type="ECO:0000259" key="8">
    <source>
        <dbReference type="Pfam" id="PF00933"/>
    </source>
</evidence>
<dbReference type="GeneID" id="22914304"/>
<feature type="domain" description="Glycoside hydrolase family 3 N-terminal" evidence="8">
    <location>
        <begin position="123"/>
        <end position="244"/>
    </location>
</feature>
<evidence type="ECO:0000313" key="10">
    <source>
        <dbReference type="Proteomes" id="UP000019763"/>
    </source>
</evidence>
<keyword evidence="7" id="KW-0812">Transmembrane</keyword>